<dbReference type="AlphaFoldDB" id="A0AAV6GAJ2"/>
<dbReference type="InterPro" id="IPR013320">
    <property type="entry name" value="ConA-like_dom_sf"/>
</dbReference>
<keyword evidence="3" id="KW-1185">Reference proteome</keyword>
<sequence length="226" mass="25524">MQYPYRVQSLWQHPEGIGPGELVNLAKHLGNLTFRIWEKMQDMVLYTPVILDPNTADARLHITADLTSVKISTDADHQPPDNPERYDTFACVLGSRGFASGTHSWTVEVDANTSWEVGVSSGSGRRKGGAIWPGVWSVEFWDEEYYVRLPGQQEKTLLRVAGKLRRVRVRLDWDGGELSFSDPVSGAHLLTVTHTFTETLYPFFYNGCDTYPLNVLPVRLRLVAED</sequence>
<dbReference type="InterPro" id="IPR050143">
    <property type="entry name" value="TRIM/RBCC"/>
</dbReference>
<gene>
    <name evidence="2" type="ORF">AALO_G00173410</name>
</gene>
<dbReference type="PANTHER" id="PTHR24103">
    <property type="entry name" value="E3 UBIQUITIN-PROTEIN LIGASE TRIM"/>
    <property type="match status" value="1"/>
</dbReference>
<dbReference type="SMART" id="SM00449">
    <property type="entry name" value="SPRY"/>
    <property type="match status" value="1"/>
</dbReference>
<reference evidence="2" key="1">
    <citation type="submission" date="2020-10" db="EMBL/GenBank/DDBJ databases">
        <title>Chromosome-scale genome assembly of the Allis shad, Alosa alosa.</title>
        <authorList>
            <person name="Margot Z."/>
            <person name="Christophe K."/>
            <person name="Cabau C."/>
            <person name="Louis A."/>
            <person name="Berthelot C."/>
            <person name="Parey E."/>
            <person name="Roest Crollius H."/>
            <person name="Montfort J."/>
            <person name="Robinson-Rechavi M."/>
            <person name="Bucao C."/>
            <person name="Bouchez O."/>
            <person name="Gislard M."/>
            <person name="Lluch J."/>
            <person name="Milhes M."/>
            <person name="Lampietro C."/>
            <person name="Lopez Roques C."/>
            <person name="Donnadieu C."/>
            <person name="Braasch I."/>
            <person name="Desvignes T."/>
            <person name="Postlethwait J."/>
            <person name="Bobe J."/>
            <person name="Guiguen Y."/>
        </authorList>
    </citation>
    <scope>NUCLEOTIDE SEQUENCE</scope>
    <source>
        <strain evidence="2">M-15738</strain>
        <tissue evidence="2">Blood</tissue>
    </source>
</reference>
<dbReference type="PROSITE" id="PS50188">
    <property type="entry name" value="B302_SPRY"/>
    <property type="match status" value="1"/>
</dbReference>
<dbReference type="Proteomes" id="UP000823561">
    <property type="component" value="Chromosome 13"/>
</dbReference>
<dbReference type="SMART" id="SM00589">
    <property type="entry name" value="PRY"/>
    <property type="match status" value="1"/>
</dbReference>
<accession>A0AAV6GAJ2</accession>
<dbReference type="InterPro" id="IPR006574">
    <property type="entry name" value="PRY"/>
</dbReference>
<dbReference type="Pfam" id="PF13765">
    <property type="entry name" value="PRY"/>
    <property type="match status" value="1"/>
</dbReference>
<dbReference type="InterPro" id="IPR001870">
    <property type="entry name" value="B30.2/SPRY"/>
</dbReference>
<dbReference type="InterPro" id="IPR043136">
    <property type="entry name" value="B30.2/SPRY_sf"/>
</dbReference>
<dbReference type="EMBL" id="JADWDJ010000013">
    <property type="protein sequence ID" value="KAG5270886.1"/>
    <property type="molecule type" value="Genomic_DNA"/>
</dbReference>
<organism evidence="2 3">
    <name type="scientific">Alosa alosa</name>
    <name type="common">allis shad</name>
    <dbReference type="NCBI Taxonomy" id="278164"/>
    <lineage>
        <taxon>Eukaryota</taxon>
        <taxon>Metazoa</taxon>
        <taxon>Chordata</taxon>
        <taxon>Craniata</taxon>
        <taxon>Vertebrata</taxon>
        <taxon>Euteleostomi</taxon>
        <taxon>Actinopterygii</taxon>
        <taxon>Neopterygii</taxon>
        <taxon>Teleostei</taxon>
        <taxon>Clupei</taxon>
        <taxon>Clupeiformes</taxon>
        <taxon>Clupeoidei</taxon>
        <taxon>Clupeidae</taxon>
        <taxon>Alosa</taxon>
    </lineage>
</organism>
<dbReference type="SUPFAM" id="SSF49899">
    <property type="entry name" value="Concanavalin A-like lectins/glucanases"/>
    <property type="match status" value="1"/>
</dbReference>
<feature type="domain" description="B30.2/SPRY" evidence="1">
    <location>
        <begin position="29"/>
        <end position="222"/>
    </location>
</feature>
<proteinExistence type="predicted"/>
<dbReference type="InterPro" id="IPR003877">
    <property type="entry name" value="SPRY_dom"/>
</dbReference>
<comment type="caution">
    <text evidence="2">The sequence shown here is derived from an EMBL/GenBank/DDBJ whole genome shotgun (WGS) entry which is preliminary data.</text>
</comment>
<protein>
    <recommendedName>
        <fullName evidence="1">B30.2/SPRY domain-containing protein</fullName>
    </recommendedName>
</protein>
<dbReference type="Gene3D" id="2.60.120.920">
    <property type="match status" value="1"/>
</dbReference>
<evidence type="ECO:0000259" key="1">
    <source>
        <dbReference type="PROSITE" id="PS50188"/>
    </source>
</evidence>
<dbReference type="PRINTS" id="PR01407">
    <property type="entry name" value="BUTYPHLNCDUF"/>
</dbReference>
<dbReference type="InterPro" id="IPR003879">
    <property type="entry name" value="Butyrophylin_SPRY"/>
</dbReference>
<dbReference type="Pfam" id="PF00622">
    <property type="entry name" value="SPRY"/>
    <property type="match status" value="1"/>
</dbReference>
<name>A0AAV6GAJ2_9TELE</name>
<evidence type="ECO:0000313" key="2">
    <source>
        <dbReference type="EMBL" id="KAG5270886.1"/>
    </source>
</evidence>
<evidence type="ECO:0000313" key="3">
    <source>
        <dbReference type="Proteomes" id="UP000823561"/>
    </source>
</evidence>